<proteinExistence type="predicted"/>
<dbReference type="PANTHER" id="PTHR34958:SF1">
    <property type="entry name" value="ARMADILLO-LIKE HELICAL DOMAIN-CONTAINING PROTEIN"/>
    <property type="match status" value="1"/>
</dbReference>
<dbReference type="AlphaFoldDB" id="A0A7J0E6S5"/>
<organism evidence="2 3">
    <name type="scientific">Actinidia rufa</name>
    <dbReference type="NCBI Taxonomy" id="165716"/>
    <lineage>
        <taxon>Eukaryota</taxon>
        <taxon>Viridiplantae</taxon>
        <taxon>Streptophyta</taxon>
        <taxon>Embryophyta</taxon>
        <taxon>Tracheophyta</taxon>
        <taxon>Spermatophyta</taxon>
        <taxon>Magnoliopsida</taxon>
        <taxon>eudicotyledons</taxon>
        <taxon>Gunneridae</taxon>
        <taxon>Pentapetalae</taxon>
        <taxon>asterids</taxon>
        <taxon>Ericales</taxon>
        <taxon>Actinidiaceae</taxon>
        <taxon>Actinidia</taxon>
    </lineage>
</organism>
<feature type="compositionally biased region" description="Basic and acidic residues" evidence="1">
    <location>
        <begin position="31"/>
        <end position="40"/>
    </location>
</feature>
<protein>
    <submittedName>
        <fullName evidence="2">Uncharacterized protein</fullName>
    </submittedName>
</protein>
<evidence type="ECO:0000256" key="1">
    <source>
        <dbReference type="SAM" id="MobiDB-lite"/>
    </source>
</evidence>
<name>A0A7J0E6S5_9ERIC</name>
<comment type="caution">
    <text evidence="2">The sequence shown here is derived from an EMBL/GenBank/DDBJ whole genome shotgun (WGS) entry which is preliminary data.</text>
</comment>
<sequence length="76" mass="8000">MSTSFSPSRSPASVRLQLGGASRLRSSSLKKPPEPLHRAVADCLSSSAPSHHGSPSAVAYEPSRTLRVCNLTILVT</sequence>
<dbReference type="Proteomes" id="UP000585474">
    <property type="component" value="Unassembled WGS sequence"/>
</dbReference>
<feature type="region of interest" description="Disordered" evidence="1">
    <location>
        <begin position="1"/>
        <end position="59"/>
    </location>
</feature>
<evidence type="ECO:0000313" key="3">
    <source>
        <dbReference type="Proteomes" id="UP000585474"/>
    </source>
</evidence>
<accession>A0A7J0E6S5</accession>
<keyword evidence="3" id="KW-1185">Reference proteome</keyword>
<feature type="compositionally biased region" description="Low complexity" evidence="1">
    <location>
        <begin position="45"/>
        <end position="57"/>
    </location>
</feature>
<evidence type="ECO:0000313" key="2">
    <source>
        <dbReference type="EMBL" id="GFY82194.1"/>
    </source>
</evidence>
<reference evidence="2 3" key="1">
    <citation type="submission" date="2019-07" db="EMBL/GenBank/DDBJ databases">
        <title>De Novo Assembly of kiwifruit Actinidia rufa.</title>
        <authorList>
            <person name="Sugita-Konishi S."/>
            <person name="Sato K."/>
            <person name="Mori E."/>
            <person name="Abe Y."/>
            <person name="Kisaki G."/>
            <person name="Hamano K."/>
            <person name="Suezawa K."/>
            <person name="Otani M."/>
            <person name="Fukuda T."/>
            <person name="Manabe T."/>
            <person name="Gomi K."/>
            <person name="Tabuchi M."/>
            <person name="Akimitsu K."/>
            <person name="Kataoka I."/>
        </authorList>
    </citation>
    <scope>NUCLEOTIDE SEQUENCE [LARGE SCALE GENOMIC DNA]</scope>
    <source>
        <strain evidence="3">cv. Fuchu</strain>
    </source>
</reference>
<dbReference type="PANTHER" id="PTHR34958">
    <property type="entry name" value="CONDITIONAL LOSS-OF-GROWTH 1"/>
    <property type="match status" value="1"/>
</dbReference>
<feature type="compositionally biased region" description="Low complexity" evidence="1">
    <location>
        <begin position="1"/>
        <end position="13"/>
    </location>
</feature>
<gene>
    <name evidence="2" type="ORF">Acr_02g0004340</name>
</gene>
<dbReference type="EMBL" id="BJWL01000002">
    <property type="protein sequence ID" value="GFY82194.1"/>
    <property type="molecule type" value="Genomic_DNA"/>
</dbReference>